<dbReference type="InterPro" id="IPR000305">
    <property type="entry name" value="GIY-YIG_endonuc"/>
</dbReference>
<dbReference type="InterPro" id="IPR035901">
    <property type="entry name" value="GIY-YIG_endonuc_sf"/>
</dbReference>
<proteinExistence type="predicted"/>
<dbReference type="PATRIC" id="fig|1703780.3.peg.857"/>
<dbReference type="Proteomes" id="UP000051096">
    <property type="component" value="Unassembled WGS sequence"/>
</dbReference>
<dbReference type="SUPFAM" id="SSF53098">
    <property type="entry name" value="Ribonuclease H-like"/>
    <property type="match status" value="1"/>
</dbReference>
<accession>A0A0S8GKB3</accession>
<dbReference type="EMBL" id="LJUO01000013">
    <property type="protein sequence ID" value="KPK73232.1"/>
    <property type="molecule type" value="Genomic_DNA"/>
</dbReference>
<name>A0A0S8GKB3_UNCW3</name>
<dbReference type="PANTHER" id="PTHR30562:SF1">
    <property type="entry name" value="UVRABC SYSTEM PROTEIN C"/>
    <property type="match status" value="1"/>
</dbReference>
<dbReference type="GO" id="GO:0009380">
    <property type="term" value="C:excinuclease repair complex"/>
    <property type="evidence" value="ECO:0007669"/>
    <property type="project" value="TreeGrafter"/>
</dbReference>
<dbReference type="Pfam" id="PF01541">
    <property type="entry name" value="GIY-YIG"/>
    <property type="match status" value="1"/>
</dbReference>
<dbReference type="SMART" id="SM00465">
    <property type="entry name" value="GIYc"/>
    <property type="match status" value="1"/>
</dbReference>
<dbReference type="InterPro" id="IPR047296">
    <property type="entry name" value="GIY-YIG_UvrC_Cho"/>
</dbReference>
<dbReference type="AlphaFoldDB" id="A0A0S8GKB3"/>
<dbReference type="PANTHER" id="PTHR30562">
    <property type="entry name" value="UVRC/OXIDOREDUCTASE"/>
    <property type="match status" value="1"/>
</dbReference>
<protein>
    <recommendedName>
        <fullName evidence="1">GIY-YIG domain-containing protein</fullName>
    </recommendedName>
</protein>
<dbReference type="PROSITE" id="PS50164">
    <property type="entry name" value="GIY_YIG"/>
    <property type="match status" value="1"/>
</dbReference>
<dbReference type="InterPro" id="IPR050066">
    <property type="entry name" value="UvrABC_protein_C"/>
</dbReference>
<reference evidence="2 3" key="1">
    <citation type="journal article" date="2015" name="Microbiome">
        <title>Genomic resolution of linkages in carbon, nitrogen, and sulfur cycling among widespread estuary sediment bacteria.</title>
        <authorList>
            <person name="Baker B.J."/>
            <person name="Lazar C.S."/>
            <person name="Teske A.P."/>
            <person name="Dick G.J."/>
        </authorList>
    </citation>
    <scope>NUCLEOTIDE SEQUENCE [LARGE SCALE GENOMIC DNA]</scope>
    <source>
        <strain evidence="2">SM23_60</strain>
    </source>
</reference>
<dbReference type="SUPFAM" id="SSF82771">
    <property type="entry name" value="GIY-YIG endonuclease"/>
    <property type="match status" value="1"/>
</dbReference>
<comment type="caution">
    <text evidence="2">The sequence shown here is derived from an EMBL/GenBank/DDBJ whole genome shotgun (WGS) entry which is preliminary data.</text>
</comment>
<evidence type="ECO:0000313" key="2">
    <source>
        <dbReference type="EMBL" id="KPK73232.1"/>
    </source>
</evidence>
<dbReference type="GO" id="GO:0003676">
    <property type="term" value="F:nucleic acid binding"/>
    <property type="evidence" value="ECO:0007669"/>
    <property type="project" value="InterPro"/>
</dbReference>
<evidence type="ECO:0000259" key="1">
    <source>
        <dbReference type="PROSITE" id="PS50164"/>
    </source>
</evidence>
<sequence length="530" mass="61724">METYFVKPPCEQMIPKHIQAVTGICQDKIASGISAGDVWQKLVTTVEDIAQLDNMETCPVIIHYAKFEEPFLRDLHEHHGSRRDFPLNIICTHEIARRLFPALPRRGIRALAGYYGYSVQEQRRCCDHIAATAVIWRELIKSLKEEYTVNTFEQLVKWLKEMPIHVHFYRAYPMGARERRYLPDKPGVYRMLRSNGDVLYVGKATSIRKRVNSYFRKRVRHAEHILEMLSQAKKLDITETGSALEAAILESDEIKQYAPAYNIALKKRQRGIWFCTANFKEWNTTPSTTYTRGPFARKIPVQQLAAIKDMIKISVGKPAEDDLYAAFGIPQDYAPGVECVNQGFELFWKQHARILRDVPALYALNKLGKELWLKRTTEQEGEIDADDNEENETRGRVWRPETVAAMIEANVLKSTHELRRTRWLVWLTESSIAWEEVDNSSTRRTLLIFENGEVVHREDLVSANDIPAPPGYQKRFNERQYNIDLMTLDRMRVVMSEMRKLVSSENWVRVRFSPEIMMDSDKLVRMLKWI</sequence>
<evidence type="ECO:0000313" key="3">
    <source>
        <dbReference type="Proteomes" id="UP000051096"/>
    </source>
</evidence>
<dbReference type="GO" id="GO:0006289">
    <property type="term" value="P:nucleotide-excision repair"/>
    <property type="evidence" value="ECO:0007669"/>
    <property type="project" value="InterPro"/>
</dbReference>
<dbReference type="Gene3D" id="3.30.420.10">
    <property type="entry name" value="Ribonuclease H-like superfamily/Ribonuclease H"/>
    <property type="match status" value="1"/>
</dbReference>
<dbReference type="Gene3D" id="3.40.1440.10">
    <property type="entry name" value="GIY-YIG endonuclease"/>
    <property type="match status" value="1"/>
</dbReference>
<dbReference type="InterPro" id="IPR012337">
    <property type="entry name" value="RNaseH-like_sf"/>
</dbReference>
<organism evidence="2 3">
    <name type="scientific">candidate division WOR_3 bacterium SM23_60</name>
    <dbReference type="NCBI Taxonomy" id="1703780"/>
    <lineage>
        <taxon>Bacteria</taxon>
        <taxon>Bacteria division WOR-3</taxon>
    </lineage>
</organism>
<dbReference type="CDD" id="cd10434">
    <property type="entry name" value="GIY-YIG_UvrC_Cho"/>
    <property type="match status" value="1"/>
</dbReference>
<gene>
    <name evidence="2" type="ORF">AMJ87_02460</name>
</gene>
<feature type="domain" description="GIY-YIG" evidence="1">
    <location>
        <begin position="184"/>
        <end position="263"/>
    </location>
</feature>
<dbReference type="InterPro" id="IPR036397">
    <property type="entry name" value="RNaseH_sf"/>
</dbReference>